<evidence type="ECO:0000256" key="1">
    <source>
        <dbReference type="SAM" id="Coils"/>
    </source>
</evidence>
<proteinExistence type="predicted"/>
<evidence type="ECO:0000313" key="3">
    <source>
        <dbReference type="Proteomes" id="UP001596223"/>
    </source>
</evidence>
<keyword evidence="3" id="KW-1185">Reference proteome</keyword>
<dbReference type="RefSeq" id="WP_378608469.1">
    <property type="nucleotide sequence ID" value="NZ_JBHSQN010000014.1"/>
</dbReference>
<accession>A0ABW1JWA5</accession>
<name>A0ABW1JWA5_9NOCA</name>
<evidence type="ECO:0000313" key="2">
    <source>
        <dbReference type="EMBL" id="MFC6013465.1"/>
    </source>
</evidence>
<organism evidence="2 3">
    <name type="scientific">Nocardia lasii</name>
    <dbReference type="NCBI Taxonomy" id="1616107"/>
    <lineage>
        <taxon>Bacteria</taxon>
        <taxon>Bacillati</taxon>
        <taxon>Actinomycetota</taxon>
        <taxon>Actinomycetes</taxon>
        <taxon>Mycobacteriales</taxon>
        <taxon>Nocardiaceae</taxon>
        <taxon>Nocardia</taxon>
    </lineage>
</organism>
<gene>
    <name evidence="2" type="ORF">ACFP3H_20615</name>
</gene>
<keyword evidence="1" id="KW-0175">Coiled coil</keyword>
<comment type="caution">
    <text evidence="2">The sequence shown here is derived from an EMBL/GenBank/DDBJ whole genome shotgun (WGS) entry which is preliminary data.</text>
</comment>
<dbReference type="EMBL" id="JBHSQN010000014">
    <property type="protein sequence ID" value="MFC6013465.1"/>
    <property type="molecule type" value="Genomic_DNA"/>
</dbReference>
<dbReference type="Proteomes" id="UP001596223">
    <property type="component" value="Unassembled WGS sequence"/>
</dbReference>
<reference evidence="3" key="1">
    <citation type="journal article" date="2019" name="Int. J. Syst. Evol. Microbiol.">
        <title>The Global Catalogue of Microorganisms (GCM) 10K type strain sequencing project: providing services to taxonomists for standard genome sequencing and annotation.</title>
        <authorList>
            <consortium name="The Broad Institute Genomics Platform"/>
            <consortium name="The Broad Institute Genome Sequencing Center for Infectious Disease"/>
            <person name="Wu L."/>
            <person name="Ma J."/>
        </authorList>
    </citation>
    <scope>NUCLEOTIDE SEQUENCE [LARGE SCALE GENOMIC DNA]</scope>
    <source>
        <strain evidence="3">CCUG 36956</strain>
    </source>
</reference>
<protein>
    <submittedName>
        <fullName evidence="2">Uncharacterized protein</fullName>
    </submittedName>
</protein>
<sequence length="262" mass="29840">MGETLDWIEPYLLALTPEQVGTEFRNRFCRPEVGLEEIGDQLRVWNTILDAVHGEPLPTDPQRRWLIESAFHITRWLQHELAERSDAMRDLARHAHKVGHRLELMLRKVSQVADSLVVNSAQITKIMESITVEGFQLTPLGVFTTPGYDYSHLGADLAAIERRRAQLESELVRLANEGHAIQMRTTAYCRTQLGADERGIPSIILESQRLGIDTIEPFRIARDAMPDSPLRDAFEQYVTDAELAQRLIDDPTSNIEPYRVCT</sequence>
<feature type="coiled-coil region" evidence="1">
    <location>
        <begin position="150"/>
        <end position="177"/>
    </location>
</feature>